<dbReference type="InterPro" id="IPR036890">
    <property type="entry name" value="HATPase_C_sf"/>
</dbReference>
<dbReference type="Ensembl" id="ENSXETT00000000251">
    <property type="protein sequence ID" value="ENSXETP00000000251"/>
    <property type="gene ID" value="ENSXETG00000000128"/>
</dbReference>
<dbReference type="ExpressionAtlas" id="K9J7I7">
    <property type="expression patterns" value="baseline"/>
</dbReference>
<dbReference type="SUPFAM" id="SSF81593">
    <property type="entry name" value="Nucleotidyltransferase substrate binding subunit/domain"/>
    <property type="match status" value="1"/>
</dbReference>
<sequence length="4219" mass="484006">MDFFQRSPPFLIQLQSILRKYPDGGQILKELLQNADDAGASQVIFIYDEREYGTDALYSEDLHSIQGPALLVYNNEVFSKNDWEGIQKPGNSIKSKDPNTVGRFGLGFNSVYHITDYPAIFSGKNIGILDPQESVLHKGGLLWNLEKNMDSIKNLTDQFLPFCRVLEDTGLSTWNEILNAGCFQGTLFRFPLRVKPSEISENIYSSEKVEELFESFIKDAGISLLFLRHVNTVSLKRIGSDGLVIHLLTVSVSTQTIASTKSGNITTESHLKMTSIKDFDEEKEQTWLVQTSTAHGSLFQDLIELSEKLCNNPSLDLAYPLSKQDTDLFAGRLSCVLPLPDKEENQTGLPVVINGCFDLTDDRRSMKWLETDQQHDNAAKWNHILVHKLLPLVYICAVKDAAALVKMSKVTTDMAYGIWPDPEKTKFKDKWYSITKQIAQLLLCESVLQTADNSDWITASKAIFVYNIEDHDLQNCLEEVLIYLKQPLVKIPDHVQKTLKLAEAKTGMLNSVTPSFIRMVLKSGNWNTISKEQKMLLLRYIVSDGQYDDLLDLQILPLANGTFTSFQNTDSADTIYIDSQDFPRVLLPGISHRFLPQNIPKDILSHLSNIASNRIFKNLLNLNEEIIIHSLSEALPKSWLSCHDQVLWNPQDPNHPPSDWLSTFWKFLQRYENALSFFENHPLLALNLITEGCTDIRLARLKRETTLLFQEKEGNSLTENMTNILEQLGCTVIREANTWLWHKNLSQYILVPTPNNILKAFSNLDLNTLLQTFTCMSKESIKEFSECLSQAYSFTASELEILCQLPIFYTLTSLDCSDSILVPARDMCAVEKNTFPVVPENLVYPKPLIKCRDEADCRLLQQMKICFLDAPAVALLLGRTIELDWYKNNQQEAQNAILWILRNGDALFMQNSELVSLLQNLAFIPCNGVLVEPSALFDPSVKLFNDLFGPHQFPPADYQEETILKTLRTLGLKHKTNNISVSDVLQIALEVSQEQDHLSSLMKSKALIQVCNETTVLYNINNCDLNQLCCLAWVPVDSETRFTEPEKIRNMKYHDIVEFSMHLTSDFNEDASFTLGLNYLPPSEKVVQNLITLSEQYQSHDPHSLLIKLHNIYYYIQSNVKHFCGSLLSSLIIWNGDGFSYPTEIVLVYPDGLDLSSMVKKVTPDFLTYKNLFMMCGVHHTLRDTEVINILYVLKSNIESRESLSGTYEEKKLAISILDWMKTHSVHGKEDLPIPVQMNKNTFCLKPLSTALFCDMDKKHLKDILSTGSDFNIVHEDLSQATAEYFEIQLLSTKILKPEFFEPWGPSEPITVRIKNILREYSESVDIFKELIQNADDAEATVCAFLIDMRENATSRQSLIDPDMAICHGPALWSYNNRTFTDNDFRNITRVGAATKETDIKKIGKFGLGFNSVYLITDIPLIMSRSHVLIFDPNVNHIRKHIPNDCNPGIKLNLQTKPEILQIFPDQFQPFSSVFGCELKQPFNYDGTLIRLPFRTEKEAKNSQICQEAFSNKQIKTLIMRFEESTDTLLVFLRNVQVLTISFLGKDLCPGDQLLRASVQKDNVLRQDVPQDIILQQQITTSQLLEIQMNDLDISVSNIIKITVQQTTKKNEKYYMVQSSLGIKASIHMFSQKKSFICPLPFAGVALPLKKHNGTEKWAPDLENFNGMVFCFLPLPISTGLPFHLNGCFSVMSNRKGLWGTTEKGEWNQKLLTDAALVALITALSQLQILNHQGDLQDYYYYTFWPDVTKVNTQYKELSISFYQAVAFGFSDCLPALFSNGQESCTIKYACFLKLDTTRDRSIYSLAQKVFSLFLSKPYLAMPLPEWVAKGFIVSNCVSEIEHCIYNCERFYTEIVFENVIFLDTEDRNRLILYAIKKQDKELDNLLVSKPCIPTSHYGKLQFIGKLVHPKSKVSVLYDQEEGCFPQGPDFLNPQILSRLQDLGMITDTLTMKELIQKACNINTVWKHDKNKAFKQICCVLELLSDLHEHLSDAQYQTTFRNILFLPAIPPDRQPGDRINLQLYKSEDLFHYEYKELVYMIKPVLSKEHVGDISGKIATFLGLNQPPPYHLVLLQLLEASKISEFLSKHELSSVARKCYDYLSQLILRDPSKIENIRKQISDKAIIYTGKEFVSVEFVAYKVPFDASPYLFQLPIEYIEFFLLWDCLGMREEFPIKTYLKLLEMMALKHKGSPLSAKELQVALHLILNSAEEIPDELLCTSADMKIFVPDIHCVLREANDLYFNDTQWMPSDDNLDDEFHFCHDMIPRPVALKLGIKTKIHHLLNTIKISNLSHWVSQFGAKEDLTTRLKNILREYLAQKDILKELIQNADDSEATEIHFVLDSRTHQATSTFGSEWNPLHGPALCIYNNQKFDPKDIEGIQLLGKGGKRGQGSKIGRFGTGFNSVYHITDCPSFLTGDAIMCVFDPNLAFLPSSTVGSPGGMFSVNDRFKKTFKDVYNTFLPSVFNLQEGTLFRLPLRMAETVAMSKISNQPVSLENIRNMCRELEEDADSMILFLNNIKKITFSEISDTRGIRQIMHIKSEVQSLSESGQIPFKEMLSRENNVSETLPVRATYLTEITCSSYHNPHKWLLVKQIGAQGEDNMVQKMSGLLHETIIPLGCIAVCLNVITKGRAFCTLPLPVKTGLPAHISGNFMVDSARRDICSEDSRSPKTKWNIFLLTKVIAPLYCYLIDFIKHIFCKSEGQLQFTNWKSYTDFLEKFLRFFPYITASVPPIWQKLVPQVYQMISKEQKELIPIYKKKDKVLFVEWSSLGQRSTSEAPYFYLYNGDTNIIILLQSMNMKLAVGKSLQAIYKEFEASDVNVMELSPKTLCNFLRHIPIHPQGYSLPVPVCETILREFKNCILLIQYCLEGYPKKAQGIDLYGIPLLVTEDGMLRCFSREKPCFYTDFPELFKDHGNRFAKDYGLETKRLIDVGLLRYLTVDDATDFIKEFLGPAFRTSGRVIINQTKSHIHREWLKMLWSFFEKELQLNREKQMFKKNFEKIQNLFSDLAILPVIYKMHPNEITLLPLRNLDNILAYHENDVEKCLFNLGFPVVDSTILTQMMVISHIGPFLLNIKKCNSVAYKLCSEKDLNWKSLEEGELDTLLSYFLNGLRTNNKIIHCLQDLPLFETLSGERRCLNVYKRKCILTVSHLVARKFFELDCQTVFLKRNKANIELSKYLNITSLDEHDFLLKFILPHFQLLSQHEVLQVLGYVLAESDDSKYNELIKALKPLPFIQDRQGELQNASYFYDPRIHLFSTFRQQSRFIPDELIIKFKGREKLLFQLLKDLGMHCKPTKEDLICFATMIQAKGAAGTSLELLSPHIKELFDHLLSLDETEITSQFAEEFRGIKFLIPLNVSNDLKSLHPPHAKENVLIALKGSLLKQKKEDELLAWTSMNLFGVKNYLRHKDIQLLKRFGVQCKPPLLNIVANLKNVCSSPCESEQLLQIRRGILIATYHALQEEEQFNVECLSKVPFILVNGDALAQPDMVVLNLPHDECFEPYLFKLPKNLFRYSEFFQIAGVEANATIFHYANVLSTVYEETLNKTSLHSNLKRTVSEAIKQLFKILEEEPNDKHKLKQLHLPGKDGKLYPSSSLVFINCHFTVIEKLSDTFTFCNLDCVESNKDQYQQERLIKLLPDKIRPKLLSQITEQCIDVNSIAFCTYEENCELWSHFDGILNSPEFQEGLVDLLRSQYNGKITEECASQQCKAVLEKLELKCCLNLQTILKHKGEIIKGTNVSKEICVTMGTEGQCQIYFIHKDNIYQTNIVKIISTFAEEMNNIMQNVFSHKSLSILMQMLSCKYPDEIKNILKEKGIWMKSITRHHPLSLSDPGEPIPSEWYEFLNMNILNSFRVGDFVGYMCPSDEDLYLYAIVVEELDPKTYANCEIKMYRIQRGQNIFDDASILDLYQFKRNVIQKNNALVLVEDTKQEDENDEKWYDLPTEDIKKEINMHLSKLWELPENDRNKAIRRLYLKYHPDKNIGQEELATEICKFIQKRIEELEAGESQATLSSQYSSDNSTSFRNSNRGPRSRQSRGSTSSESFSDYWEKWDKQAFNHKTESSSERNRQKSKFKEKSKRTHSNPQEAERWFRQAECDLKAAEHDAGHHHTEWVFFKIHQAIEKALFSAQYMKHGKIDTNVNIHSLASEVSTYVGCLNGINEQVLQLQQHGVDKLKTQYPNYHSPPGIPNDCIPQDYEQEVIGLAKNVLKKIKTYVYQ</sequence>
<accession>K9J7I7</accession>
<gene>
    <name evidence="3 5 6" type="primary">LOC100494562</name>
</gene>
<evidence type="ECO:0000313" key="4">
    <source>
        <dbReference type="Proteomes" id="UP000008143"/>
    </source>
</evidence>
<dbReference type="AGR" id="Xenbase:XB-GENE-29082247"/>
<dbReference type="SUPFAM" id="SSF46565">
    <property type="entry name" value="Chaperone J-domain"/>
    <property type="match status" value="1"/>
</dbReference>
<dbReference type="SMART" id="SM00748">
    <property type="entry name" value="HEPN"/>
    <property type="match status" value="1"/>
</dbReference>
<evidence type="ECO:0000313" key="6">
    <source>
        <dbReference type="Xenbase" id="XB-GENE-29082247"/>
    </source>
</evidence>
<protein>
    <submittedName>
        <fullName evidence="3 5">Sacsin-like</fullName>
    </submittedName>
</protein>
<dbReference type="Xenbase" id="XB-GENE-29082247">
    <property type="gene designation" value="LOC100494562"/>
</dbReference>
<evidence type="ECO:0000259" key="2">
    <source>
        <dbReference type="PROSITE" id="PS50910"/>
    </source>
</evidence>
<dbReference type="RefSeq" id="XP_031762069.1">
    <property type="nucleotide sequence ID" value="XM_031906209.1"/>
</dbReference>
<dbReference type="Gene3D" id="3.30.565.10">
    <property type="entry name" value="Histidine kinase-like ATPase, C-terminal domain"/>
    <property type="match status" value="1"/>
</dbReference>
<dbReference type="NCBIfam" id="NF047352">
    <property type="entry name" value="P_loop_sacsin"/>
    <property type="match status" value="3"/>
</dbReference>
<dbReference type="HOGENOM" id="CLU_000100_0_0_1"/>
<reference evidence="5" key="3">
    <citation type="submission" date="2025-04" db="UniProtKB">
        <authorList>
            <consortium name="RefSeq"/>
        </authorList>
    </citation>
    <scope>IDENTIFICATION</scope>
    <source>
        <strain evidence="5">Nigerian</strain>
        <tissue evidence="5">Liver and blood</tissue>
    </source>
</reference>
<dbReference type="InterPro" id="IPR001623">
    <property type="entry name" value="DnaJ_domain"/>
</dbReference>
<organism evidence="3">
    <name type="scientific">Xenopus tropicalis</name>
    <name type="common">Western clawed frog</name>
    <name type="synonym">Silurana tropicalis</name>
    <dbReference type="NCBI Taxonomy" id="8364"/>
    <lineage>
        <taxon>Eukaryota</taxon>
        <taxon>Metazoa</taxon>
        <taxon>Chordata</taxon>
        <taxon>Craniata</taxon>
        <taxon>Vertebrata</taxon>
        <taxon>Euteleostomi</taxon>
        <taxon>Amphibia</taxon>
        <taxon>Batrachia</taxon>
        <taxon>Anura</taxon>
        <taxon>Pipoidea</taxon>
        <taxon>Pipidae</taxon>
        <taxon>Xenopodinae</taxon>
        <taxon>Xenopus</taxon>
        <taxon>Silurana</taxon>
    </lineage>
</organism>
<dbReference type="Gene3D" id="1.10.287.110">
    <property type="entry name" value="DnaJ domain"/>
    <property type="match status" value="1"/>
</dbReference>
<dbReference type="Proteomes" id="UP000008143">
    <property type="component" value="Chromosome 7"/>
</dbReference>
<evidence type="ECO:0000256" key="1">
    <source>
        <dbReference type="SAM" id="MobiDB-lite"/>
    </source>
</evidence>
<dbReference type="OMA" id="DKTRCSE"/>
<feature type="compositionally biased region" description="Basic and acidic residues" evidence="1">
    <location>
        <begin position="4060"/>
        <end position="4076"/>
    </location>
</feature>
<dbReference type="Pfam" id="PF05168">
    <property type="entry name" value="HEPN"/>
    <property type="match status" value="1"/>
</dbReference>
<reference evidence="3" key="2">
    <citation type="submission" date="2012-12" db="UniProtKB">
        <authorList>
            <consortium name="Ensembl"/>
        </authorList>
    </citation>
    <scope>IDENTIFICATION</scope>
</reference>
<dbReference type="PANTHER" id="PTHR46919">
    <property type="entry name" value="ZINC FINGER, C3HC4 TYPE (RING FINGER) FAMILY PROTEIN"/>
    <property type="match status" value="1"/>
</dbReference>
<evidence type="ECO:0000313" key="5">
    <source>
        <dbReference type="RefSeq" id="XP_031762069.1"/>
    </source>
</evidence>
<dbReference type="OrthoDB" id="1262810at2759"/>
<proteinExistence type="predicted"/>
<dbReference type="InterPro" id="IPR058210">
    <property type="entry name" value="SACS/Nov_dom"/>
</dbReference>
<dbReference type="CDD" id="cd06257">
    <property type="entry name" value="DnaJ"/>
    <property type="match status" value="1"/>
</dbReference>
<name>K9J7I7_XENTR</name>
<keyword evidence="4" id="KW-1185">Reference proteome</keyword>
<feature type="compositionally biased region" description="Polar residues" evidence="1">
    <location>
        <begin position="4009"/>
        <end position="4025"/>
    </location>
</feature>
<dbReference type="eggNOG" id="ENOG502QQPY">
    <property type="taxonomic scope" value="Eukaryota"/>
</dbReference>
<feature type="region of interest" description="Disordered" evidence="1">
    <location>
        <begin position="4060"/>
        <end position="4090"/>
    </location>
</feature>
<dbReference type="STRING" id="8364.ENSXETP00000000251"/>
<reference evidence="3" key="1">
    <citation type="journal article" date="2010" name="Science">
        <title>The genome of the Western clawed frog Xenopus tropicalis.</title>
        <authorList>
            <person name="Hellsten U."/>
            <person name="Harland R.M."/>
            <person name="Gilchrist M.J."/>
            <person name="Hendrix D."/>
            <person name="Jurka J."/>
            <person name="Kapitonov V."/>
            <person name="Ovcharenko I."/>
            <person name="Putnam N.H."/>
            <person name="Shu S."/>
            <person name="Taher L."/>
            <person name="Blitz I.L."/>
            <person name="Blumberg B."/>
            <person name="Dichmann D.S."/>
            <person name="Dubchak I."/>
            <person name="Amaya E."/>
            <person name="Detter J.C."/>
            <person name="Fletcher R."/>
            <person name="Gerhard D.S."/>
            <person name="Goodstein D."/>
            <person name="Graves T."/>
            <person name="Grigoriev I.V."/>
            <person name="Grimwood J."/>
            <person name="Kawashima T."/>
            <person name="Lindquist E."/>
            <person name="Lucas S.M."/>
            <person name="Mead P.E."/>
            <person name="Mitros T."/>
            <person name="Ogino H."/>
            <person name="Ohta Y."/>
            <person name="Poliakov A.V."/>
            <person name="Pollet N."/>
            <person name="Robert J."/>
            <person name="Salamov A."/>
            <person name="Sater A.K."/>
            <person name="Schmutz J."/>
            <person name="Terry A."/>
            <person name="Vize P.D."/>
            <person name="Warren W.C."/>
            <person name="Wells D."/>
            <person name="Wills A."/>
            <person name="Wilson R.K."/>
            <person name="Zimmerman L.B."/>
            <person name="Zorn A.M."/>
            <person name="Grainger R."/>
            <person name="Grammer T."/>
            <person name="Khokha M.K."/>
            <person name="Richardson P.M."/>
            <person name="Rokhsar D.S."/>
        </authorList>
    </citation>
    <scope>NUCLEOTIDE SEQUENCE [LARGE SCALE GENOMIC DNA]</scope>
    <source>
        <strain evidence="3">Nigerian</strain>
    </source>
</reference>
<dbReference type="SUPFAM" id="SSF55874">
    <property type="entry name" value="ATPase domain of HSP90 chaperone/DNA topoisomerase II/histidine kinase"/>
    <property type="match status" value="3"/>
</dbReference>
<feature type="region of interest" description="Disordered" evidence="1">
    <location>
        <begin position="4009"/>
        <end position="4044"/>
    </location>
</feature>
<feature type="domain" description="HEPN" evidence="2">
    <location>
        <begin position="4093"/>
        <end position="4209"/>
    </location>
</feature>
<dbReference type="GeneID" id="100494562"/>
<evidence type="ECO:0000313" key="3">
    <source>
        <dbReference type="Ensembl" id="ENSXETP00000000251"/>
    </source>
</evidence>
<dbReference type="PANTHER" id="PTHR46919:SF5">
    <property type="entry name" value="SACSIN-LIKE"/>
    <property type="match status" value="1"/>
</dbReference>
<dbReference type="GeneTree" id="ENSGT00940000164866"/>
<dbReference type="PROSITE" id="PS50910">
    <property type="entry name" value="HEPN"/>
    <property type="match status" value="1"/>
</dbReference>
<dbReference type="Pfam" id="PF25794">
    <property type="entry name" value="SACS"/>
    <property type="match status" value="3"/>
</dbReference>
<dbReference type="KEGG" id="xtr:100494562"/>
<dbReference type="InterPro" id="IPR007842">
    <property type="entry name" value="HEPN_dom"/>
</dbReference>
<dbReference type="PaxDb" id="8364-ENSXETP00000005497"/>
<dbReference type="InterPro" id="IPR036869">
    <property type="entry name" value="J_dom_sf"/>
</dbReference>
<dbReference type="Gene3D" id="1.20.120.330">
    <property type="entry name" value="Nucleotidyltransferases domain 2"/>
    <property type="match status" value="1"/>
</dbReference>